<organism evidence="1 2">
    <name type="scientific">Sphingobacterium suaedae</name>
    <dbReference type="NCBI Taxonomy" id="1686402"/>
    <lineage>
        <taxon>Bacteria</taxon>
        <taxon>Pseudomonadati</taxon>
        <taxon>Bacteroidota</taxon>
        <taxon>Sphingobacteriia</taxon>
        <taxon>Sphingobacteriales</taxon>
        <taxon>Sphingobacteriaceae</taxon>
        <taxon>Sphingobacterium</taxon>
    </lineage>
</organism>
<dbReference type="EMBL" id="JBHULR010000003">
    <property type="protein sequence ID" value="MFD2547046.1"/>
    <property type="molecule type" value="Genomic_DNA"/>
</dbReference>
<reference evidence="2" key="1">
    <citation type="journal article" date="2019" name="Int. J. Syst. Evol. Microbiol.">
        <title>The Global Catalogue of Microorganisms (GCM) 10K type strain sequencing project: providing services to taxonomists for standard genome sequencing and annotation.</title>
        <authorList>
            <consortium name="The Broad Institute Genomics Platform"/>
            <consortium name="The Broad Institute Genome Sequencing Center for Infectious Disease"/>
            <person name="Wu L."/>
            <person name="Ma J."/>
        </authorList>
    </citation>
    <scope>NUCLEOTIDE SEQUENCE [LARGE SCALE GENOMIC DNA]</scope>
    <source>
        <strain evidence="2">KCTC 42662</strain>
    </source>
</reference>
<protein>
    <submittedName>
        <fullName evidence="1">Uncharacterized protein</fullName>
    </submittedName>
</protein>
<evidence type="ECO:0000313" key="2">
    <source>
        <dbReference type="Proteomes" id="UP001597545"/>
    </source>
</evidence>
<dbReference type="Proteomes" id="UP001597545">
    <property type="component" value="Unassembled WGS sequence"/>
</dbReference>
<comment type="caution">
    <text evidence="1">The sequence shown here is derived from an EMBL/GenBank/DDBJ whole genome shotgun (WGS) entry which is preliminary data.</text>
</comment>
<keyword evidence="2" id="KW-1185">Reference proteome</keyword>
<gene>
    <name evidence="1" type="ORF">ACFSR5_05220</name>
</gene>
<dbReference type="RefSeq" id="WP_380901423.1">
    <property type="nucleotide sequence ID" value="NZ_JBHUEG010000007.1"/>
</dbReference>
<sequence>MEKLLKVLQQQNRLHEPVEKYTLLVDEEGHEHGVLFFIPNGARNYKIMLPAPYHLSVLQENQHPTIFQILRHKEAMLLQ</sequence>
<accession>A0ABW5KDK7</accession>
<name>A0ABW5KDK7_9SPHI</name>
<proteinExistence type="predicted"/>
<evidence type="ECO:0000313" key="1">
    <source>
        <dbReference type="EMBL" id="MFD2547046.1"/>
    </source>
</evidence>